<evidence type="ECO:0000256" key="3">
    <source>
        <dbReference type="SAM" id="Coils"/>
    </source>
</evidence>
<feature type="transmembrane region" description="Helical" evidence="4">
    <location>
        <begin position="816"/>
        <end position="838"/>
    </location>
</feature>
<feature type="transmembrane region" description="Helical" evidence="4">
    <location>
        <begin position="701"/>
        <end position="719"/>
    </location>
</feature>
<dbReference type="Proteomes" id="UP000239649">
    <property type="component" value="Unassembled WGS sequence"/>
</dbReference>
<feature type="coiled-coil region" evidence="3">
    <location>
        <begin position="360"/>
        <end position="511"/>
    </location>
</feature>
<dbReference type="PANTHER" id="PTHR47057:SF1">
    <property type="entry name" value="AFADIN_ALPHA-ACTININ-BINDING PROTEIN"/>
    <property type="match status" value="1"/>
</dbReference>
<reference evidence="5 6" key="1">
    <citation type="journal article" date="2018" name="Plant J.">
        <title>Genome sequences of Chlorella sorokiniana UTEX 1602 and Micractinium conductrix SAG 241.80: implications to maltose excretion by a green alga.</title>
        <authorList>
            <person name="Arriola M.B."/>
            <person name="Velmurugan N."/>
            <person name="Zhang Y."/>
            <person name="Plunkett M.H."/>
            <person name="Hondzo H."/>
            <person name="Barney B.M."/>
        </authorList>
    </citation>
    <scope>NUCLEOTIDE SEQUENCE [LARGE SCALE GENOMIC DNA]</scope>
    <source>
        <strain evidence="5 6">SAG 241.80</strain>
    </source>
</reference>
<dbReference type="OrthoDB" id="512174at2759"/>
<feature type="coiled-coil region" evidence="3">
    <location>
        <begin position="217"/>
        <end position="258"/>
    </location>
</feature>
<evidence type="ECO:0000256" key="1">
    <source>
        <dbReference type="ARBA" id="ARBA00009291"/>
    </source>
</evidence>
<dbReference type="AlphaFoldDB" id="A0A2P6V000"/>
<gene>
    <name evidence="5" type="ORF">C2E20_8887</name>
</gene>
<evidence type="ECO:0000256" key="2">
    <source>
        <dbReference type="ARBA" id="ARBA00023054"/>
    </source>
</evidence>
<name>A0A2P6V000_9CHLO</name>
<dbReference type="PANTHER" id="PTHR47057">
    <property type="entry name" value="AFADIN/ALPHA-ACTININ-BINDING"/>
    <property type="match status" value="1"/>
</dbReference>
<organism evidence="5 6">
    <name type="scientific">Micractinium conductrix</name>
    <dbReference type="NCBI Taxonomy" id="554055"/>
    <lineage>
        <taxon>Eukaryota</taxon>
        <taxon>Viridiplantae</taxon>
        <taxon>Chlorophyta</taxon>
        <taxon>core chlorophytes</taxon>
        <taxon>Trebouxiophyceae</taxon>
        <taxon>Chlorellales</taxon>
        <taxon>Chlorellaceae</taxon>
        <taxon>Chlorella clade</taxon>
        <taxon>Micractinium</taxon>
    </lineage>
</organism>
<accession>A0A2P6V000</accession>
<keyword evidence="2 3" id="KW-0175">Coiled coil</keyword>
<sequence>MDLSPAELMEGAYASEETLHSSVAFLRNTLTGLGFCRELNLLSQEPGNVVSTCNTIYGLLLQHQRDARYREQLKQDMHRMKLEVAAADKERGRLEGRLSAKEREIGALSNKARAAGEQQREDLKAARKEAEELQKKVTGFERRVVQLQHEMKRKEREFERLQERLSHLLSDKRKSEKAVLDMAGKLTQQLAGGGGRASVAARAGAGARSDEGLKAVVAAYEAKQTELGKENKDLKAALASLQAEYKEMLNRQVRQQQADASSSSAAAAAAADDSFLQSVPSMSEEELRAELGARVKQLQRRSSNLASLTAGEADCTTPGEQRLFRDLQAQQSVIQDQERLLTAALASLRASQKAKESQHQADMRRMAQHYQAQLAAAEGEIQRAREEQAATAQSEVDALRTQLEEVRAAVAARSAAESAAAETRATLERQLAAAQAEAGEAQQRAGAAAVDVAREREGRAAAEAAAEARATEQAAALEGERAELAAAQAAAAQERLRFELLKKNYEALMRQYAPGLGAGVFLERAVARKATELTDLEMQDSAAAGDTIAAVTSAQLAGEALQPGSGKRAKKEDKKEPESFYLKELERYRKGSCDAAGGDRPLVNPSGARSALSCLPAAPCLALSVSPASIMVWELVATAVAGLNAGSGLQAALAGSATSASTDAVGFARFASRTRMLGLFLSTVSTSACMAAYYGESRGPLWLAAAAGVGIGVPFNLLLMSPPAAMEVATPGARLEPYGLPPVTESPAAEAGLAGAEAGAVGGSPFEGAAPSGVLSAATAGASPQGGPPRGRRLMYAKSGMLVSASDLTSSWAKRCWFGAALSSIAFGCMMAMLGTGLDTTTFGYAPY</sequence>
<protein>
    <submittedName>
        <fullName evidence="5">Afadin alpha-actinin-binding</fullName>
    </submittedName>
</protein>
<evidence type="ECO:0000313" key="5">
    <source>
        <dbReference type="EMBL" id="PSC67427.1"/>
    </source>
</evidence>
<keyword evidence="6" id="KW-1185">Reference proteome</keyword>
<dbReference type="InterPro" id="IPR021622">
    <property type="entry name" value="Afadin/alpha-actinin-bd"/>
</dbReference>
<comment type="caution">
    <text evidence="5">The sequence shown here is derived from an EMBL/GenBank/DDBJ whole genome shotgun (WGS) entry which is preliminary data.</text>
</comment>
<evidence type="ECO:0000313" key="6">
    <source>
        <dbReference type="Proteomes" id="UP000239649"/>
    </source>
</evidence>
<dbReference type="Pfam" id="PF11559">
    <property type="entry name" value="ADIP"/>
    <property type="match status" value="1"/>
</dbReference>
<feature type="coiled-coil region" evidence="3">
    <location>
        <begin position="70"/>
        <end position="178"/>
    </location>
</feature>
<comment type="similarity">
    <text evidence="1">Belongs to the ADIP family.</text>
</comment>
<keyword evidence="4" id="KW-0472">Membrane</keyword>
<keyword evidence="4" id="KW-1133">Transmembrane helix</keyword>
<evidence type="ECO:0000256" key="4">
    <source>
        <dbReference type="SAM" id="Phobius"/>
    </source>
</evidence>
<dbReference type="EMBL" id="LHPF02000059">
    <property type="protein sequence ID" value="PSC67427.1"/>
    <property type="molecule type" value="Genomic_DNA"/>
</dbReference>
<keyword evidence="4" id="KW-0812">Transmembrane</keyword>
<dbReference type="STRING" id="554055.A0A2P6V000"/>
<proteinExistence type="inferred from homology"/>